<dbReference type="PANTHER" id="PTHR46609">
    <property type="entry name" value="EXONUCLEASE, PHAGE-TYPE/RECB, C-TERMINAL DOMAIN-CONTAINING PROTEIN"/>
    <property type="match status" value="1"/>
</dbReference>
<evidence type="ECO:0000259" key="1">
    <source>
        <dbReference type="Pfam" id="PF09588"/>
    </source>
</evidence>
<dbReference type="InterPro" id="IPR011604">
    <property type="entry name" value="PDDEXK-like_dom_sf"/>
</dbReference>
<feature type="domain" description="YqaJ viral recombinase" evidence="1">
    <location>
        <begin position="1"/>
        <end position="112"/>
    </location>
</feature>
<protein>
    <submittedName>
        <fullName evidence="2">Phage-related exonuclease</fullName>
    </submittedName>
</protein>
<keyword evidence="2" id="KW-0540">Nuclease</keyword>
<dbReference type="Pfam" id="PF09588">
    <property type="entry name" value="YqaJ"/>
    <property type="match status" value="1"/>
</dbReference>
<organism evidence="2 3">
    <name type="scientific">Bartonella bacilliformis INS</name>
    <dbReference type="NCBI Taxonomy" id="1206782"/>
    <lineage>
        <taxon>Bacteria</taxon>
        <taxon>Pseudomonadati</taxon>
        <taxon>Pseudomonadota</taxon>
        <taxon>Alphaproteobacteria</taxon>
        <taxon>Hyphomicrobiales</taxon>
        <taxon>Bartonellaceae</taxon>
        <taxon>Bartonella</taxon>
    </lineage>
</organism>
<name>A0ABP2SM80_BARBA</name>
<gene>
    <name evidence="2" type="ORF">BbINS_05032</name>
</gene>
<dbReference type="Gene3D" id="3.90.320.10">
    <property type="match status" value="1"/>
</dbReference>
<dbReference type="GO" id="GO:0004527">
    <property type="term" value="F:exonuclease activity"/>
    <property type="evidence" value="ECO:0007669"/>
    <property type="project" value="UniProtKB-KW"/>
</dbReference>
<keyword evidence="2" id="KW-0378">Hydrolase</keyword>
<dbReference type="PANTHER" id="PTHR46609:SF7">
    <property type="match status" value="1"/>
</dbReference>
<evidence type="ECO:0000313" key="3">
    <source>
        <dbReference type="Proteomes" id="UP000009359"/>
    </source>
</evidence>
<evidence type="ECO:0000313" key="2">
    <source>
        <dbReference type="EMBL" id="EKS43598.1"/>
    </source>
</evidence>
<dbReference type="InterPro" id="IPR051703">
    <property type="entry name" value="NF-kappa-B_Signaling_Reg"/>
</dbReference>
<keyword evidence="2" id="KW-0269">Exonuclease</keyword>
<dbReference type="SUPFAM" id="SSF52980">
    <property type="entry name" value="Restriction endonuclease-like"/>
    <property type="match status" value="1"/>
</dbReference>
<accession>A0ABP2SM80</accession>
<proteinExistence type="predicted"/>
<dbReference type="Proteomes" id="UP000009359">
    <property type="component" value="Unassembled WGS sequence"/>
</dbReference>
<keyword evidence="3" id="KW-1185">Reference proteome</keyword>
<dbReference type="InterPro" id="IPR019080">
    <property type="entry name" value="YqaJ_viral_recombinase"/>
</dbReference>
<dbReference type="EMBL" id="AMQK01000017">
    <property type="protein sequence ID" value="EKS43598.1"/>
    <property type="molecule type" value="Genomic_DNA"/>
</dbReference>
<dbReference type="InterPro" id="IPR011335">
    <property type="entry name" value="Restrct_endonuc-II-like"/>
</dbReference>
<comment type="caution">
    <text evidence="2">The sequence shown here is derived from an EMBL/GenBank/DDBJ whole genome shotgun (WGS) entry which is preliminary data.</text>
</comment>
<sequence length="162" mass="18493">MTASNIDYVVNRTVKGLPTSKYENYKIKLITERLIGQINPSYETQAMQWGVEHEDEAIEEYSFIYDPHVTRCGFISHPTFKMAGASPDGLIGKDGLIEIKCPQSTTHLRFFLNGDIKPELSLTNAVPNGLYRKKMVRFCKLRSTVYRPVSHITDESSTYEPR</sequence>
<reference evidence="2 3" key="1">
    <citation type="journal article" date="2013" name="Genome Announc.">
        <title>Whole Genome Sequencing and Comparative Analysis of Bartonella bacilliformis Strain INS, the Causative Agent of Carrion's Disease.</title>
        <authorList>
            <person name="Tarazona D."/>
            <person name="Padilla C."/>
            <person name="Caceres O."/>
            <person name="Montenegro J.D."/>
            <person name="Bailon H."/>
            <person name="Ventura G."/>
            <person name="Mendoza G."/>
            <person name="Anaya E."/>
            <person name="Guio H."/>
        </authorList>
    </citation>
    <scope>NUCLEOTIDE SEQUENCE [LARGE SCALE GENOMIC DNA]</scope>
    <source>
        <strain evidence="2 3">INS</strain>
    </source>
</reference>